<dbReference type="PANTHER" id="PTHR48098:SF1">
    <property type="entry name" value="DIACYLGLYCEROL ACYLTRANSFERASE_MYCOLYLTRANSFERASE AG85A"/>
    <property type="match status" value="1"/>
</dbReference>
<feature type="transmembrane region" description="Helical" evidence="1">
    <location>
        <begin position="20"/>
        <end position="41"/>
    </location>
</feature>
<dbReference type="Pfam" id="PF00756">
    <property type="entry name" value="Esterase"/>
    <property type="match status" value="1"/>
</dbReference>
<keyword evidence="1" id="KW-0812">Transmembrane</keyword>
<dbReference type="AlphaFoldDB" id="A0A968KW53"/>
<reference evidence="2" key="1">
    <citation type="submission" date="2020-03" db="EMBL/GenBank/DDBJ databases">
        <title>Spirochaetal bacteria isolated from arthropods constitute a novel genus Entomospira genus novum within the order Spirochaetales.</title>
        <authorList>
            <person name="Grana-Miraglia L."/>
            <person name="Sikutova S."/>
            <person name="Fingerle V."/>
            <person name="Sing A."/>
            <person name="Castillo-Ramirez S."/>
            <person name="Margos G."/>
            <person name="Rudolf I."/>
        </authorList>
    </citation>
    <scope>NUCLEOTIDE SEQUENCE</scope>
    <source>
        <strain evidence="2">BR149</strain>
    </source>
</reference>
<dbReference type="PANTHER" id="PTHR48098">
    <property type="entry name" value="ENTEROCHELIN ESTERASE-RELATED"/>
    <property type="match status" value="1"/>
</dbReference>
<dbReference type="Gene3D" id="3.40.50.1820">
    <property type="entry name" value="alpha/beta hydrolase"/>
    <property type="match status" value="1"/>
</dbReference>
<evidence type="ECO:0000256" key="1">
    <source>
        <dbReference type="SAM" id="Phobius"/>
    </source>
</evidence>
<dbReference type="InterPro" id="IPR029058">
    <property type="entry name" value="AB_hydrolase_fold"/>
</dbReference>
<keyword evidence="1" id="KW-1133">Transmembrane helix</keyword>
<dbReference type="Proteomes" id="UP000778951">
    <property type="component" value="Unassembled WGS sequence"/>
</dbReference>
<accession>A0A968KW53</accession>
<keyword evidence="1" id="KW-0472">Membrane</keyword>
<dbReference type="GO" id="GO:0016747">
    <property type="term" value="F:acyltransferase activity, transferring groups other than amino-acyl groups"/>
    <property type="evidence" value="ECO:0007669"/>
    <property type="project" value="TreeGrafter"/>
</dbReference>
<proteinExistence type="predicted"/>
<gene>
    <name evidence="2" type="ORF">HCT48_01070</name>
</gene>
<evidence type="ECO:0000313" key="2">
    <source>
        <dbReference type="EMBL" id="NIZ68812.1"/>
    </source>
</evidence>
<evidence type="ECO:0008006" key="4">
    <source>
        <dbReference type="Google" id="ProtNLM"/>
    </source>
</evidence>
<dbReference type="RefSeq" id="WP_167694929.1">
    <property type="nucleotide sequence ID" value="NZ_CP118181.1"/>
</dbReference>
<dbReference type="InterPro" id="IPR050583">
    <property type="entry name" value="Mycobacterial_A85_antigen"/>
</dbReference>
<organism evidence="2 3">
    <name type="scientific">Entomospira culicis</name>
    <dbReference type="NCBI Taxonomy" id="2719989"/>
    <lineage>
        <taxon>Bacteria</taxon>
        <taxon>Pseudomonadati</taxon>
        <taxon>Spirochaetota</taxon>
        <taxon>Spirochaetia</taxon>
        <taxon>Spirochaetales</taxon>
        <taxon>Spirochaetaceae</taxon>
        <taxon>Entomospira</taxon>
    </lineage>
</organism>
<dbReference type="SUPFAM" id="SSF53474">
    <property type="entry name" value="alpha/beta-Hydrolases"/>
    <property type="match status" value="1"/>
</dbReference>
<dbReference type="InterPro" id="IPR000801">
    <property type="entry name" value="Esterase-like"/>
</dbReference>
<evidence type="ECO:0000313" key="3">
    <source>
        <dbReference type="Proteomes" id="UP000778951"/>
    </source>
</evidence>
<protein>
    <recommendedName>
        <fullName evidence="4">Esterase</fullName>
    </recommendedName>
</protein>
<keyword evidence="3" id="KW-1185">Reference proteome</keyword>
<comment type="caution">
    <text evidence="2">The sequence shown here is derived from an EMBL/GenBank/DDBJ whole genome shotgun (WGS) entry which is preliminary data.</text>
</comment>
<sequence length="327" mass="37805">MVSLILGDNRSDTFLQRSAWLGLNVSLFLVIFMIFTPKLMAQQIHHRAFFSPTLKNEWRYSIYLPKVVSEHPEEKYPVIFMLHGMFNTDKSFETKKFASLINDLIEKNLIDPVIVVFPNGFRQSWWVDSEAFGSIESAFFHDLLPHIALYYAISTDPQKRVIAGISMGGFGALNYAFHHSDTFAHLWLFSPALFLPSPLNPETHPDATPGNWRERIVLRNVIQYRAFAFAGEAQPFNALLFIPKTYPYLHERRPDRLAELDILLFYGDADPITDSGTRFLHDFFTEHVPHAKIFVTPSAGHQWSLWRTDFARALQATFPYINQEKLH</sequence>
<name>A0A968KW53_9SPIO</name>
<dbReference type="EMBL" id="JAATLM010000001">
    <property type="protein sequence ID" value="NIZ68812.1"/>
    <property type="molecule type" value="Genomic_DNA"/>
</dbReference>